<protein>
    <submittedName>
        <fullName evidence="2">Uncharacterized protein</fullName>
    </submittedName>
</protein>
<comment type="caution">
    <text evidence="2">The sequence shown here is derived from an EMBL/GenBank/DDBJ whole genome shotgun (WGS) entry which is preliminary data.</text>
</comment>
<organism evidence="2 3">
    <name type="scientific">Saguinus oedipus</name>
    <name type="common">Cotton-top tamarin</name>
    <name type="synonym">Oedipomidas oedipus</name>
    <dbReference type="NCBI Taxonomy" id="9490"/>
    <lineage>
        <taxon>Eukaryota</taxon>
        <taxon>Metazoa</taxon>
        <taxon>Chordata</taxon>
        <taxon>Craniata</taxon>
        <taxon>Vertebrata</taxon>
        <taxon>Euteleostomi</taxon>
        <taxon>Mammalia</taxon>
        <taxon>Eutheria</taxon>
        <taxon>Euarchontoglires</taxon>
        <taxon>Primates</taxon>
        <taxon>Haplorrhini</taxon>
        <taxon>Platyrrhini</taxon>
        <taxon>Cebidae</taxon>
        <taxon>Callitrichinae</taxon>
        <taxon>Saguinus</taxon>
    </lineage>
</organism>
<feature type="region of interest" description="Disordered" evidence="1">
    <location>
        <begin position="174"/>
        <end position="279"/>
    </location>
</feature>
<evidence type="ECO:0000313" key="3">
    <source>
        <dbReference type="Proteomes" id="UP001266305"/>
    </source>
</evidence>
<evidence type="ECO:0000256" key="1">
    <source>
        <dbReference type="SAM" id="MobiDB-lite"/>
    </source>
</evidence>
<sequence>MAALSLLQHIPRKRGVRPVDSIPSPEDLFPHTFLPRIQKLSTFFPPCRPPLVQVRGNREKGGGAPRPAAPTWPRPSASRATRAPDTQRGKAPGALSRPLGSISYSACSPATLTPSRRRSKGPGWTFLPWVSAVPALSLPAAARGAGSYLERVWRVCCPVARGLRGDWRGWRARRTEGAPRSRCRPGGARHPPRRPGLPGPGTQDPWPGTRALSPAERPRSRAPAPAPGLLTGHLSSGCDLERGRGNREPRTDLGGRRGPAGAPRPQPYSQRQEKGREATGVLRQTKNETALQQIGWNQLCLFSLFLGWKGLVNMVPFKMTYPGRFGHSSVLRSSFPGGL</sequence>
<accession>A0ABQ9V847</accession>
<reference evidence="2 3" key="1">
    <citation type="submission" date="2023-05" db="EMBL/GenBank/DDBJ databases">
        <title>B98-5 Cell Line De Novo Hybrid Assembly: An Optical Mapping Approach.</title>
        <authorList>
            <person name="Kananen K."/>
            <person name="Auerbach J.A."/>
            <person name="Kautto E."/>
            <person name="Blachly J.S."/>
        </authorList>
    </citation>
    <scope>NUCLEOTIDE SEQUENCE [LARGE SCALE GENOMIC DNA]</scope>
    <source>
        <strain evidence="2">B95-8</strain>
        <tissue evidence="2">Cell line</tissue>
    </source>
</reference>
<proteinExistence type="predicted"/>
<dbReference type="EMBL" id="JASSZA010000007">
    <property type="protein sequence ID" value="KAK2105515.1"/>
    <property type="molecule type" value="Genomic_DNA"/>
</dbReference>
<feature type="region of interest" description="Disordered" evidence="1">
    <location>
        <begin position="51"/>
        <end position="100"/>
    </location>
</feature>
<evidence type="ECO:0000313" key="2">
    <source>
        <dbReference type="EMBL" id="KAK2105515.1"/>
    </source>
</evidence>
<name>A0ABQ9V847_SAGOE</name>
<keyword evidence="3" id="KW-1185">Reference proteome</keyword>
<gene>
    <name evidence="2" type="ORF">P7K49_015029</name>
</gene>
<dbReference type="Proteomes" id="UP001266305">
    <property type="component" value="Unassembled WGS sequence"/>
</dbReference>
<feature type="compositionally biased region" description="Basic and acidic residues" evidence="1">
    <location>
        <begin position="239"/>
        <end position="255"/>
    </location>
</feature>